<accession>A0A482JLZ8</accession>
<proteinExistence type="predicted"/>
<feature type="domain" description="Tail fibre protein gp37 trimerization region" evidence="4">
    <location>
        <begin position="160"/>
        <end position="242"/>
    </location>
</feature>
<dbReference type="GO" id="GO:0098024">
    <property type="term" value="C:virus tail, fiber"/>
    <property type="evidence" value="ECO:0007669"/>
    <property type="project" value="UniProtKB-KW"/>
</dbReference>
<dbReference type="PANTHER" id="PTHR35191:SF1">
    <property type="entry name" value="PROPHAGE SIDE TAIL FIBER PROTEIN HOMOLOG STFQ-RELATED"/>
    <property type="match status" value="1"/>
</dbReference>
<dbReference type="Pfam" id="PF20744">
    <property type="entry name" value="gp37_trimer"/>
    <property type="match status" value="3"/>
</dbReference>
<feature type="domain" description="Tail fibre protein gp37 trimerization region" evidence="4">
    <location>
        <begin position="274"/>
        <end position="353"/>
    </location>
</feature>
<keyword evidence="1" id="KW-1230">Viral tail fiber protein</keyword>
<keyword evidence="7" id="KW-1185">Reference proteome</keyword>
<dbReference type="EMBL" id="MK562504">
    <property type="protein sequence ID" value="QBP33010.1"/>
    <property type="molecule type" value="Genomic_DNA"/>
</dbReference>
<gene>
    <name evidence="6" type="ORF">CHB7_gp57</name>
</gene>
<dbReference type="Proteomes" id="UP000294557">
    <property type="component" value="Segment"/>
</dbReference>
<evidence type="ECO:0000259" key="4">
    <source>
        <dbReference type="Pfam" id="PF20744"/>
    </source>
</evidence>
<keyword evidence="2" id="KW-1160">Virus entry into host cell</keyword>
<evidence type="ECO:0000259" key="5">
    <source>
        <dbReference type="Pfam" id="PF21939"/>
    </source>
</evidence>
<keyword evidence="1" id="KW-0946">Virion</keyword>
<dbReference type="Gene3D" id="6.20.80.10">
    <property type="match status" value="3"/>
</dbReference>
<dbReference type="InterPro" id="IPR053827">
    <property type="entry name" value="Gp10_C"/>
</dbReference>
<feature type="domain" description="Baseplate structural protein Gp10 C-terminal" evidence="5">
    <location>
        <begin position="584"/>
        <end position="713"/>
    </location>
</feature>
<dbReference type="PANTHER" id="PTHR35191">
    <property type="entry name" value="PROPHAGE SIDE TAIL FIBER PROTEIN HOMOLOG STFQ-RELATED"/>
    <property type="match status" value="1"/>
</dbReference>
<evidence type="ECO:0000313" key="6">
    <source>
        <dbReference type="EMBL" id="QBP33010.1"/>
    </source>
</evidence>
<keyword evidence="1" id="KW-1227">Viral tail protein</keyword>
<dbReference type="InterPro" id="IPR051934">
    <property type="entry name" value="Phage_Tail_Fiber_Structural"/>
</dbReference>
<organism evidence="6 7">
    <name type="scientific">Enterobacteria phage CHB7</name>
    <dbReference type="NCBI Taxonomy" id="2530182"/>
    <lineage>
        <taxon>Viruses</taxon>
        <taxon>Duplodnaviria</taxon>
        <taxon>Heunggongvirae</taxon>
        <taxon>Uroviricota</taxon>
        <taxon>Caudoviricetes</taxon>
        <taxon>Andersonviridae</taxon>
        <taxon>Ounavirinae</taxon>
        <taxon>Mooglevirus</taxon>
        <taxon>Mooglevirus CHB7</taxon>
    </lineage>
</organism>
<keyword evidence="2" id="KW-1161">Viral attachment to host cell</keyword>
<dbReference type="InterPro" id="IPR022246">
    <property type="entry name" value="Phage_T7_Gp17_C"/>
</dbReference>
<evidence type="ECO:0000256" key="2">
    <source>
        <dbReference type="ARBA" id="ARBA00022804"/>
    </source>
</evidence>
<dbReference type="Pfam" id="PF21939">
    <property type="entry name" value="Gp10_C"/>
    <property type="match status" value="1"/>
</dbReference>
<dbReference type="GO" id="GO:0005198">
    <property type="term" value="F:structural molecule activity"/>
    <property type="evidence" value="ECO:0007669"/>
    <property type="project" value="InterPro"/>
</dbReference>
<name>A0A482JLZ8_9CAUD</name>
<dbReference type="Pfam" id="PF12604">
    <property type="entry name" value="gp37_C"/>
    <property type="match status" value="1"/>
</dbReference>
<sequence>MAEFKLSELNSINEIRSDDLLHVRVKKRTEMLGDEDRRMTYADFLASFKLERFLQLVGGTMTGNLGIVKLTYGGKDLLDPTGNSEIVFGDTAKTFKLNANGLKLTIADASRNATVYHTLNKPSPNELGMRTNDENDARFAIKGTQNTFTASQIFQTDNAGLTLKNTAAAALYYEGRDTANAVRFTIGNLSSGSDVTIANTKQNTNIVLGTGSVGINKQLQVTGQVVPSDFANFDARFYTRDAADQRFVQLAAANTITGNNTFRGTTTLLGDGARLTLKNLTSGKALYIEGQNTDASMKWAVGNYADGSNSVVLTNISNDTYVLLDNMVRVNKSLAITGQVQPSDWTNIDSRFIPAGTLSSLARVNATNNFSVKQNITSDNEALMLKNATKQAALYLRGVDSDGTMRWYVGNGSANNNNLVLSNYVDGSTLTLGSTITANKTLAITGQVQPSDWGNFDARYFTQSAANSRFMLAGATGAYTSTDFNAVPWNAKSGLYNVLVGGGSQMILQLYQAQGSCPSAQLRFNYKNGGIFYRSSRDAFGFEVDWSKIYTSTDKPSAGDVGAYTKAETDAKISAAITNSTDLKKIYPVGIVTWFATNQNPNTTLPGLTWTYLNEGVGRTVRIGAANGSDVKTTGGADTVTLAVGNIPSHTHSFSATTSSFDYGTKTSNSTGAHTHGVSGTAASAGAHVHGMAAHQTWNGEYTGYVGAGSKTNYGNINTGSAGAHTHSVSGTAASAGAHTHTVGIGAHSHTLSGNTGGTGSGSAFSVVNMFIRLMAWVRTA</sequence>
<reference evidence="6 7" key="1">
    <citation type="submission" date="2019-02" db="EMBL/GenBank/DDBJ databases">
        <title>A cornucopia of Shigella phages from the Cornhusker state.</title>
        <authorList>
            <person name="Doore S.M."/>
            <person name="Schrad J.R."/>
            <person name="Perrett H.R."/>
            <person name="Dover J.A."/>
            <person name="Schrad K.P."/>
            <person name="Dean W.F."/>
            <person name="Parent K.N."/>
        </authorList>
    </citation>
    <scope>NUCLEOTIDE SEQUENCE [LARGE SCALE GENOMIC DNA]</scope>
</reference>
<dbReference type="Pfam" id="PF03335">
    <property type="entry name" value="Phage_fiber"/>
    <property type="match status" value="2"/>
</dbReference>
<evidence type="ECO:0000256" key="1">
    <source>
        <dbReference type="ARBA" id="ARBA00022672"/>
    </source>
</evidence>
<dbReference type="GO" id="GO:0019062">
    <property type="term" value="P:virion attachment to host cell"/>
    <property type="evidence" value="ECO:0007669"/>
    <property type="project" value="UniProtKB-KW"/>
</dbReference>
<dbReference type="InterPro" id="IPR048388">
    <property type="entry name" value="Gp37_trimer"/>
</dbReference>
<feature type="domain" description="Bacteriophage T7 Gp17 C-terminal" evidence="3">
    <location>
        <begin position="482"/>
        <end position="581"/>
    </location>
</feature>
<feature type="domain" description="Tail fibre protein gp37 trimerization region" evidence="4">
    <location>
        <begin position="381"/>
        <end position="472"/>
    </location>
</feature>
<keyword evidence="2" id="KW-0945">Host-virus interaction</keyword>
<evidence type="ECO:0000259" key="3">
    <source>
        <dbReference type="Pfam" id="PF12604"/>
    </source>
</evidence>
<protein>
    <submittedName>
        <fullName evidence="6">Tail fiber protein</fullName>
    </submittedName>
</protein>
<evidence type="ECO:0000313" key="7">
    <source>
        <dbReference type="Proteomes" id="UP000294557"/>
    </source>
</evidence>
<dbReference type="InterPro" id="IPR005003">
    <property type="entry name" value="Phage_lambda_Stf-r1"/>
</dbReference>